<feature type="compositionally biased region" description="Low complexity" evidence="1">
    <location>
        <begin position="225"/>
        <end position="250"/>
    </location>
</feature>
<protein>
    <submittedName>
        <fullName evidence="2">Uncharacterized protein</fullName>
    </submittedName>
</protein>
<dbReference type="EMBL" id="ML986500">
    <property type="protein sequence ID" value="KAF2274840.1"/>
    <property type="molecule type" value="Genomic_DNA"/>
</dbReference>
<evidence type="ECO:0000256" key="1">
    <source>
        <dbReference type="SAM" id="MobiDB-lite"/>
    </source>
</evidence>
<feature type="compositionally biased region" description="Basic residues" evidence="1">
    <location>
        <begin position="538"/>
        <end position="548"/>
    </location>
</feature>
<feature type="compositionally biased region" description="Acidic residues" evidence="1">
    <location>
        <begin position="210"/>
        <end position="224"/>
    </location>
</feature>
<gene>
    <name evidence="2" type="ORF">EI97DRAFT_434745</name>
</gene>
<name>A0A6A6JDZ9_WESOR</name>
<feature type="compositionally biased region" description="Low complexity" evidence="1">
    <location>
        <begin position="195"/>
        <end position="209"/>
    </location>
</feature>
<dbReference type="AlphaFoldDB" id="A0A6A6JDZ9"/>
<feature type="region of interest" description="Disordered" evidence="1">
    <location>
        <begin position="528"/>
        <end position="590"/>
    </location>
</feature>
<evidence type="ECO:0000313" key="2">
    <source>
        <dbReference type="EMBL" id="KAF2274840.1"/>
    </source>
</evidence>
<dbReference type="RefSeq" id="XP_033652379.1">
    <property type="nucleotide sequence ID" value="XM_033798701.1"/>
</dbReference>
<accession>A0A6A6JDZ9</accession>
<feature type="compositionally biased region" description="Basic residues" evidence="1">
    <location>
        <begin position="570"/>
        <end position="580"/>
    </location>
</feature>
<dbReference type="GeneID" id="54551876"/>
<dbReference type="Proteomes" id="UP000800097">
    <property type="component" value="Unassembled WGS sequence"/>
</dbReference>
<feature type="compositionally biased region" description="Basic and acidic residues" evidence="1">
    <location>
        <begin position="415"/>
        <end position="430"/>
    </location>
</feature>
<sequence length="647" mass="70567">MRQQRTKPDLQVRIHTTTKPFKSSYLAIPPSPFSPRTPLYQTTQGTSRTGTTRFFRSFPSTSSPASTTYPNTSIPSNFNNIPVVIPSPSPSPLRWLWQCHNCHRTYPLSVTRRCLEDGHFFCAGTTTLKCWRKSVNPRSGGRGNKARVLRHKACGSEFDYLGWKEWGRWRRGVLSVRSDAREASHDSDAGLSNGSSTSASLYSPSSSSASEEDSDSDTDTDVDSDYTTNSSTRGRPYTSSSNTTASRSLSAPALSIPKSNLPQRKNCWLNCDYPSECRWGRQYGVHTPLDVSFPVLPLSPPSPEKLEKKGRGEVREGVMKFGNICGSVNKFGVSKKGLTRSYDDEDGNGNGTPTVAGTGTSRMRSASRGSDLWTTLVASATRRKTLAAPSPLSRVEEEEKGVMEREEVGAGSYREQNERGGKKEGSKQEGGDGDVDAALFSAFIEEAAYMEETGGEEGLGSKESTTVRKDRDGDVFMTSPSASPPIPQPDIRSMELPISPTPSLSSTLSSLSSSVTAPVSTLRDIFKKTASSASARSSRSRSRSRSRTLRSNSLSNTACSDTNGTPPARHQLHTQHKRAKASATDFTTQPLLARTDMELHNGVDVDGESQPEQLAHPDILRLYSEEFAPLERVQSRDSGYMSSSSSL</sequence>
<keyword evidence="3" id="KW-1185">Reference proteome</keyword>
<evidence type="ECO:0000313" key="3">
    <source>
        <dbReference type="Proteomes" id="UP000800097"/>
    </source>
</evidence>
<reference evidence="2" key="1">
    <citation type="journal article" date="2020" name="Stud. Mycol.">
        <title>101 Dothideomycetes genomes: a test case for predicting lifestyles and emergence of pathogens.</title>
        <authorList>
            <person name="Haridas S."/>
            <person name="Albert R."/>
            <person name="Binder M."/>
            <person name="Bloem J."/>
            <person name="Labutti K."/>
            <person name="Salamov A."/>
            <person name="Andreopoulos B."/>
            <person name="Baker S."/>
            <person name="Barry K."/>
            <person name="Bills G."/>
            <person name="Bluhm B."/>
            <person name="Cannon C."/>
            <person name="Castanera R."/>
            <person name="Culley D."/>
            <person name="Daum C."/>
            <person name="Ezra D."/>
            <person name="Gonzalez J."/>
            <person name="Henrissat B."/>
            <person name="Kuo A."/>
            <person name="Liang C."/>
            <person name="Lipzen A."/>
            <person name="Lutzoni F."/>
            <person name="Magnuson J."/>
            <person name="Mondo S."/>
            <person name="Nolan M."/>
            <person name="Ohm R."/>
            <person name="Pangilinan J."/>
            <person name="Park H.-J."/>
            <person name="Ramirez L."/>
            <person name="Alfaro M."/>
            <person name="Sun H."/>
            <person name="Tritt A."/>
            <person name="Yoshinaga Y."/>
            <person name="Zwiers L.-H."/>
            <person name="Turgeon B."/>
            <person name="Goodwin S."/>
            <person name="Spatafora J."/>
            <person name="Crous P."/>
            <person name="Grigoriev I."/>
        </authorList>
    </citation>
    <scope>NUCLEOTIDE SEQUENCE</scope>
    <source>
        <strain evidence="2">CBS 379.55</strain>
    </source>
</reference>
<organism evidence="2 3">
    <name type="scientific">Westerdykella ornata</name>
    <dbReference type="NCBI Taxonomy" id="318751"/>
    <lineage>
        <taxon>Eukaryota</taxon>
        <taxon>Fungi</taxon>
        <taxon>Dikarya</taxon>
        <taxon>Ascomycota</taxon>
        <taxon>Pezizomycotina</taxon>
        <taxon>Dothideomycetes</taxon>
        <taxon>Pleosporomycetidae</taxon>
        <taxon>Pleosporales</taxon>
        <taxon>Sporormiaceae</taxon>
        <taxon>Westerdykella</taxon>
    </lineage>
</organism>
<feature type="region of interest" description="Disordered" evidence="1">
    <location>
        <begin position="339"/>
        <end position="369"/>
    </location>
</feature>
<proteinExistence type="predicted"/>
<feature type="compositionally biased region" description="Basic and acidic residues" evidence="1">
    <location>
        <begin position="465"/>
        <end position="474"/>
    </location>
</feature>
<feature type="region of interest" description="Disordered" evidence="1">
    <location>
        <begin position="181"/>
        <end position="257"/>
    </location>
</feature>
<feature type="compositionally biased region" description="Low complexity" evidence="1">
    <location>
        <begin position="496"/>
        <end position="514"/>
    </location>
</feature>
<feature type="region of interest" description="Disordered" evidence="1">
    <location>
        <begin position="449"/>
        <end position="514"/>
    </location>
</feature>
<feature type="compositionally biased region" description="Polar residues" evidence="1">
    <location>
        <begin position="351"/>
        <end position="369"/>
    </location>
</feature>
<feature type="region of interest" description="Disordered" evidence="1">
    <location>
        <begin position="384"/>
        <end position="437"/>
    </location>
</feature>
<feature type="compositionally biased region" description="Basic and acidic residues" evidence="1">
    <location>
        <begin position="394"/>
        <end position="408"/>
    </location>
</feature>
<dbReference type="OrthoDB" id="5396104at2759"/>